<evidence type="ECO:0000313" key="2">
    <source>
        <dbReference type="Proteomes" id="UP001159937"/>
    </source>
</evidence>
<proteinExistence type="predicted"/>
<organism evidence="1 2">
    <name type="scientific">Klebsiella michiganensis</name>
    <dbReference type="NCBI Taxonomy" id="1134687"/>
    <lineage>
        <taxon>Bacteria</taxon>
        <taxon>Pseudomonadati</taxon>
        <taxon>Pseudomonadota</taxon>
        <taxon>Gammaproteobacteria</taxon>
        <taxon>Enterobacterales</taxon>
        <taxon>Enterobacteriaceae</taxon>
        <taxon>Klebsiella/Raoultella group</taxon>
        <taxon>Klebsiella</taxon>
    </lineage>
</organism>
<dbReference type="InterPro" id="IPR010982">
    <property type="entry name" value="Lambda_DNA-bd_dom_sf"/>
</dbReference>
<dbReference type="Proteomes" id="UP001159937">
    <property type="component" value="Unassembled WGS sequence"/>
</dbReference>
<comment type="caution">
    <text evidence="1">The sequence shown here is derived from an EMBL/GenBank/DDBJ whole genome shotgun (WGS) entry which is preliminary data.</text>
</comment>
<name>A0AAJ1NUR6_9ENTR</name>
<dbReference type="AlphaFoldDB" id="A0AAJ1NUR6"/>
<dbReference type="GO" id="GO:0003677">
    <property type="term" value="F:DNA binding"/>
    <property type="evidence" value="ECO:0007669"/>
    <property type="project" value="InterPro"/>
</dbReference>
<dbReference type="SUPFAM" id="SSF47413">
    <property type="entry name" value="lambda repressor-like DNA-binding domains"/>
    <property type="match status" value="1"/>
</dbReference>
<accession>A0AAJ1NUR6</accession>
<dbReference type="Gene3D" id="1.10.260.40">
    <property type="entry name" value="lambda repressor-like DNA-binding domains"/>
    <property type="match status" value="1"/>
</dbReference>
<gene>
    <name evidence="1" type="ORF">N5C89_33040</name>
</gene>
<reference evidence="1" key="1">
    <citation type="submission" date="2022-09" db="EMBL/GenBank/DDBJ databases">
        <title>Intensive care unit water sources are persistently colonized with multi-drug resistant bacteria and are the site of extensive horizontal gene transfer of antibiotic resistance genes.</title>
        <authorList>
            <person name="Diorio-Toth L."/>
        </authorList>
    </citation>
    <scope>NUCLEOTIDE SEQUENCE</scope>
    <source>
        <strain evidence="1">GD03918</strain>
    </source>
</reference>
<dbReference type="EMBL" id="JAOCBF010000156">
    <property type="protein sequence ID" value="MDH0967649.1"/>
    <property type="molecule type" value="Genomic_DNA"/>
</dbReference>
<dbReference type="RefSeq" id="WP_103849508.1">
    <property type="nucleotide sequence ID" value="NZ_CBCYDJ010000027.1"/>
</dbReference>
<dbReference type="Pfam" id="PF14549">
    <property type="entry name" value="P22_Cro"/>
    <property type="match status" value="1"/>
</dbReference>
<sequence>MLTSEALAFFDGDKRRLAKAAGVRTPTVYKWGVLVPEGRAARLQAASEGQLHYDKDIYDQYRNEKRSGEVNHENQA</sequence>
<evidence type="ECO:0000313" key="1">
    <source>
        <dbReference type="EMBL" id="MDH0967649.1"/>
    </source>
</evidence>
<protein>
    <submittedName>
        <fullName evidence="1">Cro/CI family transcriptional regulator</fullName>
    </submittedName>
</protein>